<dbReference type="AlphaFoldDB" id="E5Y4I2"/>
<comment type="caution">
    <text evidence="8">The sequence shown here is derived from an EMBL/GenBank/DDBJ whole genome shotgun (WGS) entry which is preliminary data.</text>
</comment>
<evidence type="ECO:0008006" key="10">
    <source>
        <dbReference type="Google" id="ProtNLM"/>
    </source>
</evidence>
<reference evidence="8 9" key="2">
    <citation type="submission" date="2013-04" db="EMBL/GenBank/DDBJ databases">
        <title>The Genome Sequence of Bilophila wadsworthia 3_1_6.</title>
        <authorList>
            <consortium name="The Broad Institute Genomics Platform"/>
            <person name="Earl A."/>
            <person name="Ward D."/>
            <person name="Feldgarden M."/>
            <person name="Gevers D."/>
            <person name="Sibley C."/>
            <person name="Strauss J."/>
            <person name="Allen-Vercoe E."/>
            <person name="Walker B."/>
            <person name="Young S."/>
            <person name="Zeng Q."/>
            <person name="Gargeya S."/>
            <person name="Fitzgerald M."/>
            <person name="Haas B."/>
            <person name="Abouelleil A."/>
            <person name="Allen A.W."/>
            <person name="Alvarado L."/>
            <person name="Arachchi H.M."/>
            <person name="Berlin A.M."/>
            <person name="Chapman S.B."/>
            <person name="Gainer-Dewar J."/>
            <person name="Goldberg J."/>
            <person name="Griggs A."/>
            <person name="Gujja S."/>
            <person name="Hansen M."/>
            <person name="Howarth C."/>
            <person name="Imamovic A."/>
            <person name="Ireland A."/>
            <person name="Larimer J."/>
            <person name="McCowan C."/>
            <person name="Murphy C."/>
            <person name="Pearson M."/>
            <person name="Poon T.W."/>
            <person name="Priest M."/>
            <person name="Roberts A."/>
            <person name="Saif S."/>
            <person name="Shea T."/>
            <person name="Sisk P."/>
            <person name="Sykes S."/>
            <person name="Wortman J."/>
            <person name="Nusbaum C."/>
            <person name="Birren B."/>
        </authorList>
    </citation>
    <scope>NUCLEOTIDE SEQUENCE [LARGE SCALE GENOMIC DNA]</scope>
    <source>
        <strain evidence="8 9">3_1_6</strain>
    </source>
</reference>
<feature type="transmembrane region" description="Helical" evidence="7">
    <location>
        <begin position="524"/>
        <end position="549"/>
    </location>
</feature>
<organism evidence="8 9">
    <name type="scientific">Bilophila wadsworthia (strain 3_1_6)</name>
    <dbReference type="NCBI Taxonomy" id="563192"/>
    <lineage>
        <taxon>Bacteria</taxon>
        <taxon>Pseudomonadati</taxon>
        <taxon>Thermodesulfobacteriota</taxon>
        <taxon>Desulfovibrionia</taxon>
        <taxon>Desulfovibrionales</taxon>
        <taxon>Desulfovibrionaceae</taxon>
        <taxon>Bilophila</taxon>
    </lineage>
</organism>
<dbReference type="GO" id="GO:0005886">
    <property type="term" value="C:plasma membrane"/>
    <property type="evidence" value="ECO:0007669"/>
    <property type="project" value="UniProtKB-SubCell"/>
</dbReference>
<keyword evidence="2" id="KW-1003">Cell membrane</keyword>
<feature type="transmembrane region" description="Helical" evidence="7">
    <location>
        <begin position="142"/>
        <end position="163"/>
    </location>
</feature>
<feature type="transmembrane region" description="Helical" evidence="7">
    <location>
        <begin position="496"/>
        <end position="518"/>
    </location>
</feature>
<protein>
    <recommendedName>
        <fullName evidence="10">Polysaccharide biosynthesis protein C-terminal domain-containing protein</fullName>
    </recommendedName>
</protein>
<dbReference type="PANTHER" id="PTHR30250:SF11">
    <property type="entry name" value="O-ANTIGEN TRANSPORTER-RELATED"/>
    <property type="match status" value="1"/>
</dbReference>
<feature type="transmembrane region" description="Helical" evidence="7">
    <location>
        <begin position="383"/>
        <end position="405"/>
    </location>
</feature>
<evidence type="ECO:0000256" key="1">
    <source>
        <dbReference type="ARBA" id="ARBA00004651"/>
    </source>
</evidence>
<keyword evidence="3 7" id="KW-0812">Transmembrane</keyword>
<keyword evidence="4 7" id="KW-1133">Transmembrane helix</keyword>
<evidence type="ECO:0000256" key="7">
    <source>
        <dbReference type="SAM" id="Phobius"/>
    </source>
</evidence>
<dbReference type="EMBL" id="ADCP02000001">
    <property type="protein sequence ID" value="EFV45090.2"/>
    <property type="molecule type" value="Genomic_DNA"/>
</dbReference>
<keyword evidence="9" id="KW-1185">Reference proteome</keyword>
<dbReference type="Proteomes" id="UP000006034">
    <property type="component" value="Unassembled WGS sequence"/>
</dbReference>
<evidence type="ECO:0000256" key="4">
    <source>
        <dbReference type="ARBA" id="ARBA00022989"/>
    </source>
</evidence>
<evidence type="ECO:0000313" key="9">
    <source>
        <dbReference type="Proteomes" id="UP000006034"/>
    </source>
</evidence>
<gene>
    <name evidence="8" type="ORF">HMPREF0179_01094</name>
</gene>
<feature type="transmembrane region" description="Helical" evidence="7">
    <location>
        <begin position="322"/>
        <end position="344"/>
    </location>
</feature>
<feature type="transmembrane region" description="Helical" evidence="7">
    <location>
        <begin position="75"/>
        <end position="96"/>
    </location>
</feature>
<accession>E5Y4I2</accession>
<dbReference type="HOGENOM" id="CLU_531863_0_0_7"/>
<evidence type="ECO:0000256" key="3">
    <source>
        <dbReference type="ARBA" id="ARBA00022692"/>
    </source>
</evidence>
<keyword evidence="5 7" id="KW-0472">Membrane</keyword>
<feature type="region of interest" description="Disordered" evidence="6">
    <location>
        <begin position="32"/>
        <end position="63"/>
    </location>
</feature>
<dbReference type="RefSeq" id="WP_016360765.1">
    <property type="nucleotide sequence ID" value="NZ_KE150238.1"/>
</dbReference>
<dbReference type="InterPro" id="IPR050833">
    <property type="entry name" value="Poly_Biosynth_Transport"/>
</dbReference>
<sequence>MYKNNMIAAIALWRTPKGHCAEAEDSVRRREILLPSKRPMTEERESAPNQAPDTDQATHQRPPQASLARRYMGKLLANIATVPVYLIMEAVLPRALGPQVYGNFNFSTSVFTQLTGFLDMGTSTCFYNALSRRQYEMPLVAFYGRVSALVFLVTMLAGVFLLVPGLGDMLLPDVPLWYAPLAAFYGFLLWGTRVVRSMNDALGLTVPGELLRSGVNLLGAIIILALFWFGFLNAGSLFGLQYLMMGSIVIGCLAIMRRSWAHIDLSLTRDQRLSYTREFSDYSMPLFVQALLSALALSAERWVLQWFDGSTQQGYFALSQRVSAACFLFVSAMTPLIMRELAIAWGKDDREHMGHLLTRFAPLLFGIAAWFSCFTAVEASVLVHIFGGAEFAAALVPVQIMALYPAHQAYGQLASSVFHATGKTKVLRNLAFIEHFGGFLLVWLLVAPQDMLGMGLGATGLALKTVTTQFIMVNLLFWMASRLIPLNFFRNLMLQGLILGSLLGIAWVCKQATGIYFADDAHQIIRFFLSGILYSFMSFGLVVTCPWLFGCSWQDFREMLIRLRLIKRKA</sequence>
<proteinExistence type="predicted"/>
<dbReference type="STRING" id="563192.HMPREF0179_01094"/>
<evidence type="ECO:0000256" key="2">
    <source>
        <dbReference type="ARBA" id="ARBA00022475"/>
    </source>
</evidence>
<dbReference type="InterPro" id="IPR002797">
    <property type="entry name" value="Polysacc_synth"/>
</dbReference>
<feature type="transmembrane region" description="Helical" evidence="7">
    <location>
        <begin position="466"/>
        <end position="484"/>
    </location>
</feature>
<feature type="transmembrane region" description="Helical" evidence="7">
    <location>
        <begin position="282"/>
        <end position="302"/>
    </location>
</feature>
<name>E5Y4I2_BILW3</name>
<feature type="transmembrane region" description="Helical" evidence="7">
    <location>
        <begin position="175"/>
        <end position="195"/>
    </location>
</feature>
<feature type="transmembrane region" description="Helical" evidence="7">
    <location>
        <begin position="426"/>
        <end position="446"/>
    </location>
</feature>
<feature type="compositionally biased region" description="Polar residues" evidence="6">
    <location>
        <begin position="47"/>
        <end position="63"/>
    </location>
</feature>
<feature type="transmembrane region" description="Helical" evidence="7">
    <location>
        <begin position="240"/>
        <end position="261"/>
    </location>
</feature>
<feature type="transmembrane region" description="Helical" evidence="7">
    <location>
        <begin position="215"/>
        <end position="234"/>
    </location>
</feature>
<dbReference type="PANTHER" id="PTHR30250">
    <property type="entry name" value="PST FAMILY PREDICTED COLANIC ACID TRANSPORTER"/>
    <property type="match status" value="1"/>
</dbReference>
<reference evidence="8 9" key="1">
    <citation type="submission" date="2010-10" db="EMBL/GenBank/DDBJ databases">
        <authorList>
            <consortium name="The Broad Institute Genome Sequencing Platform"/>
            <person name="Ward D."/>
            <person name="Earl A."/>
            <person name="Feldgarden M."/>
            <person name="Young S.K."/>
            <person name="Gargeya S."/>
            <person name="Zeng Q."/>
            <person name="Alvarado L."/>
            <person name="Berlin A."/>
            <person name="Bochicchio J."/>
            <person name="Chapman S.B."/>
            <person name="Chen Z."/>
            <person name="Freedman E."/>
            <person name="Gellesch M."/>
            <person name="Goldberg J."/>
            <person name="Griggs A."/>
            <person name="Gujja S."/>
            <person name="Heilman E."/>
            <person name="Heiman D."/>
            <person name="Howarth C."/>
            <person name="Mehta T."/>
            <person name="Neiman D."/>
            <person name="Pearson M."/>
            <person name="Roberts A."/>
            <person name="Saif S."/>
            <person name="Shea T."/>
            <person name="Shenoy N."/>
            <person name="Sisk P."/>
            <person name="Stolte C."/>
            <person name="Sykes S."/>
            <person name="White J."/>
            <person name="Yandava C."/>
            <person name="Allen-Vercoe E."/>
            <person name="Sibley C."/>
            <person name="Ambrose C.E."/>
            <person name="Strauss J."/>
            <person name="Daigneault M."/>
            <person name="Haas B."/>
            <person name="Nusbaum C."/>
            <person name="Birren B."/>
        </authorList>
    </citation>
    <scope>NUCLEOTIDE SEQUENCE [LARGE SCALE GENOMIC DNA]</scope>
    <source>
        <strain evidence="8 9">3_1_6</strain>
    </source>
</reference>
<evidence type="ECO:0000256" key="6">
    <source>
        <dbReference type="SAM" id="MobiDB-lite"/>
    </source>
</evidence>
<feature type="transmembrane region" description="Helical" evidence="7">
    <location>
        <begin position="108"/>
        <end position="130"/>
    </location>
</feature>
<dbReference type="Pfam" id="PF01943">
    <property type="entry name" value="Polysacc_synt"/>
    <property type="match status" value="1"/>
</dbReference>
<dbReference type="eggNOG" id="COG2244">
    <property type="taxonomic scope" value="Bacteria"/>
</dbReference>
<evidence type="ECO:0000256" key="5">
    <source>
        <dbReference type="ARBA" id="ARBA00023136"/>
    </source>
</evidence>
<feature type="transmembrane region" description="Helical" evidence="7">
    <location>
        <begin position="356"/>
        <end position="377"/>
    </location>
</feature>
<evidence type="ECO:0000313" key="8">
    <source>
        <dbReference type="EMBL" id="EFV45090.2"/>
    </source>
</evidence>
<comment type="subcellular location">
    <subcellularLocation>
        <location evidence="1">Cell membrane</location>
        <topology evidence="1">Multi-pass membrane protein</topology>
    </subcellularLocation>
</comment>
<dbReference type="GeneID" id="78086234"/>